<keyword evidence="3" id="KW-1185">Reference proteome</keyword>
<dbReference type="Proteomes" id="UP001153076">
    <property type="component" value="Unassembled WGS sequence"/>
</dbReference>
<dbReference type="OrthoDB" id="1931432at2759"/>
<dbReference type="AlphaFoldDB" id="A0A9Q1GVF5"/>
<proteinExistence type="predicted"/>
<dbReference type="InterPro" id="IPR003772">
    <property type="entry name" value="YceD"/>
</dbReference>
<dbReference type="Pfam" id="PF02620">
    <property type="entry name" value="YceD"/>
    <property type="match status" value="1"/>
</dbReference>
<feature type="transmembrane region" description="Helical" evidence="1">
    <location>
        <begin position="272"/>
        <end position="290"/>
    </location>
</feature>
<evidence type="ECO:0000313" key="3">
    <source>
        <dbReference type="Proteomes" id="UP001153076"/>
    </source>
</evidence>
<keyword evidence="1" id="KW-1133">Transmembrane helix</keyword>
<sequence>MSLKFYLPSIYPIPYSHPKTGLQVSNVMLQIPNTSTSCLSPDSACRLYSMESPRKTCSGTFRRKSKNLFGDLTVAKAVKTDDNEVSSFAEEDITVDFDWTDDQDEGAPWEGAIVYRRNSSITHVEYCTTLERLGLGRLSSELSRSTASAMGLRITKAVKDYLDGTPVLISVDVTRKKQKLRLDGIIKTVITLSCNRVSSMAPALSFVVSILRIVSCTNKILNFVMYPGVMHELTLYVSPFLESCVESQSTACGLFPHRNREILNLFSPKDSLFYFGTAIIFWTIFLLGQWKHMKNVPNHVANLSLEIAHEDDGMMCGKPAAESVFSNFLLLLTEEPIQEPEVLDLGTIYGDDKSRTFGVTDDEDEEEASIDLDDRLYFPPKEKEIDISKHIRDMVHLQITINAVCDPKCRGLCLRCGTNLNISVCNCSEEDVAPVSNGSLGKLRKQMQQK</sequence>
<name>A0A9Q1GVF5_9CARY</name>
<reference evidence="2" key="1">
    <citation type="submission" date="2022-04" db="EMBL/GenBank/DDBJ databases">
        <title>Carnegiea gigantea Genome sequencing and assembly v2.</title>
        <authorList>
            <person name="Copetti D."/>
            <person name="Sanderson M.J."/>
            <person name="Burquez A."/>
            <person name="Wojciechowski M.F."/>
        </authorList>
    </citation>
    <scope>NUCLEOTIDE SEQUENCE</scope>
    <source>
        <strain evidence="2">SGP5-SGP5p</strain>
        <tissue evidence="2">Aerial part</tissue>
    </source>
</reference>
<dbReference type="EMBL" id="JAKOGI010001348">
    <property type="protein sequence ID" value="KAJ8426106.1"/>
    <property type="molecule type" value="Genomic_DNA"/>
</dbReference>
<evidence type="ECO:0000313" key="2">
    <source>
        <dbReference type="EMBL" id="KAJ8426106.1"/>
    </source>
</evidence>
<dbReference type="PANTHER" id="PTHR34374:SF1">
    <property type="entry name" value="LARGE RIBOSOMAL RNA SUBUNIT ACCUMULATION PROTEIN YCED HOMOLOG 1, CHLOROPLASTIC"/>
    <property type="match status" value="1"/>
</dbReference>
<comment type="caution">
    <text evidence="2">The sequence shown here is derived from an EMBL/GenBank/DDBJ whole genome shotgun (WGS) entry which is preliminary data.</text>
</comment>
<gene>
    <name evidence="2" type="ORF">Cgig2_031773</name>
</gene>
<protein>
    <submittedName>
        <fullName evidence="2">Uncharacterized protein</fullName>
    </submittedName>
</protein>
<keyword evidence="1" id="KW-0472">Membrane</keyword>
<organism evidence="2 3">
    <name type="scientific">Carnegiea gigantea</name>
    <dbReference type="NCBI Taxonomy" id="171969"/>
    <lineage>
        <taxon>Eukaryota</taxon>
        <taxon>Viridiplantae</taxon>
        <taxon>Streptophyta</taxon>
        <taxon>Embryophyta</taxon>
        <taxon>Tracheophyta</taxon>
        <taxon>Spermatophyta</taxon>
        <taxon>Magnoliopsida</taxon>
        <taxon>eudicotyledons</taxon>
        <taxon>Gunneridae</taxon>
        <taxon>Pentapetalae</taxon>
        <taxon>Caryophyllales</taxon>
        <taxon>Cactineae</taxon>
        <taxon>Cactaceae</taxon>
        <taxon>Cactoideae</taxon>
        <taxon>Echinocereeae</taxon>
        <taxon>Carnegiea</taxon>
    </lineage>
</organism>
<evidence type="ECO:0000256" key="1">
    <source>
        <dbReference type="SAM" id="Phobius"/>
    </source>
</evidence>
<accession>A0A9Q1GVF5</accession>
<keyword evidence="1" id="KW-0812">Transmembrane</keyword>
<dbReference type="PANTHER" id="PTHR34374">
    <property type="entry name" value="LARGE RIBOSOMAL RNA SUBUNIT ACCUMULATION PROTEIN YCED HOMOLOG 1, CHLOROPLASTIC"/>
    <property type="match status" value="1"/>
</dbReference>